<proteinExistence type="predicted"/>
<evidence type="ECO:0000313" key="2">
    <source>
        <dbReference type="Proteomes" id="UP000271098"/>
    </source>
</evidence>
<gene>
    <name evidence="1" type="ORF">GPUH_LOCUS19501</name>
</gene>
<dbReference type="AlphaFoldDB" id="A0A183EEW1"/>
<reference evidence="1 2" key="2">
    <citation type="submission" date="2018-11" db="EMBL/GenBank/DDBJ databases">
        <authorList>
            <consortium name="Pathogen Informatics"/>
        </authorList>
    </citation>
    <scope>NUCLEOTIDE SEQUENCE [LARGE SCALE GENOMIC DNA]</scope>
</reference>
<organism evidence="3">
    <name type="scientific">Gongylonema pulchrum</name>
    <dbReference type="NCBI Taxonomy" id="637853"/>
    <lineage>
        <taxon>Eukaryota</taxon>
        <taxon>Metazoa</taxon>
        <taxon>Ecdysozoa</taxon>
        <taxon>Nematoda</taxon>
        <taxon>Chromadorea</taxon>
        <taxon>Rhabditida</taxon>
        <taxon>Spirurina</taxon>
        <taxon>Spiruromorpha</taxon>
        <taxon>Spiruroidea</taxon>
        <taxon>Gongylonematidae</taxon>
        <taxon>Gongylonema</taxon>
    </lineage>
</organism>
<reference evidence="3" key="1">
    <citation type="submission" date="2016-06" db="UniProtKB">
        <authorList>
            <consortium name="WormBaseParasite"/>
        </authorList>
    </citation>
    <scope>IDENTIFICATION</scope>
</reference>
<evidence type="ECO:0000313" key="1">
    <source>
        <dbReference type="EMBL" id="VDN33972.1"/>
    </source>
</evidence>
<name>A0A183EEW1_9BILA</name>
<keyword evidence="2" id="KW-1185">Reference proteome</keyword>
<dbReference type="WBParaSite" id="GPUH_0001952701-mRNA-1">
    <property type="protein sequence ID" value="GPUH_0001952701-mRNA-1"/>
    <property type="gene ID" value="GPUH_0001952701"/>
</dbReference>
<dbReference type="Proteomes" id="UP000271098">
    <property type="component" value="Unassembled WGS sequence"/>
</dbReference>
<sequence length="129" mass="13731">MVHVMRMIVEIIDARQSCAAEESVDGTFVSSVGGTATNGEIDALLQQYLADGRENAGCSEYMQYEDIQRTTCSAAEFTLQSLAPICGQMKGAVRCAGIICAYPTVSPVVKAGFRELAEVTKSMLVALAV</sequence>
<accession>A0A183EEW1</accession>
<evidence type="ECO:0000313" key="3">
    <source>
        <dbReference type="WBParaSite" id="GPUH_0001952701-mRNA-1"/>
    </source>
</evidence>
<dbReference type="EMBL" id="UYRT01088643">
    <property type="protein sequence ID" value="VDN33972.1"/>
    <property type="molecule type" value="Genomic_DNA"/>
</dbReference>
<protein>
    <submittedName>
        <fullName evidence="3">2-hydroxyacyl-CoA dehydratase</fullName>
    </submittedName>
</protein>